<keyword evidence="7" id="KW-1185">Reference proteome</keyword>
<dbReference type="Gene3D" id="3.40.50.1000">
    <property type="entry name" value="HAD superfamily/HAD-like"/>
    <property type="match status" value="2"/>
</dbReference>
<evidence type="ECO:0000256" key="2">
    <source>
        <dbReference type="ARBA" id="ARBA00007958"/>
    </source>
</evidence>
<sequence>MVRFVTNTTKESKKDLLERLKKLEFDISEDEIFTSLTAARNLVEQKQVRPMLLVDDRALPDFKGIQTSDPNAVVIGLAPDHFHYQILNQAFREDSLICQVTSEAVKRLLLDGAPLIAVHKARYYKRQDGLALGPGPFVTALEHATDTKATVVGKPEKTFFLEALRSTGCEPEEAIMIGDDCRDDVGGAQNVGMLGILVKTGKYRAADEEKINPAPYLTCDSFPHAVDHILQHLL</sequence>
<dbReference type="InterPro" id="IPR036412">
    <property type="entry name" value="HAD-like_sf"/>
</dbReference>
<dbReference type="InterPro" id="IPR006357">
    <property type="entry name" value="HAD-SF_hydro_IIA"/>
</dbReference>
<dbReference type="FunFam" id="3.40.50.1000:FF:000060">
    <property type="entry name" value="Haloacid dehalogenase-like hydrolase domain-containing protein 2"/>
    <property type="match status" value="1"/>
</dbReference>
<dbReference type="PANTHER" id="PTHR19288:SF46">
    <property type="entry name" value="HALOACID DEHALOGENASE-LIKE HYDROLASE DOMAIN-CONTAINING PROTEIN 2"/>
    <property type="match status" value="1"/>
</dbReference>
<evidence type="ECO:0000256" key="4">
    <source>
        <dbReference type="ARBA" id="ARBA00022842"/>
    </source>
</evidence>
<protein>
    <recommendedName>
        <fullName evidence="5">Haloacid dehalogenase-like hydrolase domain-containing protein 2</fullName>
    </recommendedName>
</protein>
<dbReference type="Proteomes" id="UP001159641">
    <property type="component" value="Unassembled WGS sequence"/>
</dbReference>
<dbReference type="GO" id="GO:0005737">
    <property type="term" value="C:cytoplasm"/>
    <property type="evidence" value="ECO:0007669"/>
    <property type="project" value="TreeGrafter"/>
</dbReference>
<dbReference type="GO" id="GO:0016791">
    <property type="term" value="F:phosphatase activity"/>
    <property type="evidence" value="ECO:0007669"/>
    <property type="project" value="InterPro"/>
</dbReference>
<name>A0AB34HER6_ESCRO</name>
<comment type="similarity">
    <text evidence="2">Belongs to the HAD-like hydrolase superfamily.</text>
</comment>
<evidence type="ECO:0000313" key="7">
    <source>
        <dbReference type="Proteomes" id="UP001159641"/>
    </source>
</evidence>
<comment type="cofactor">
    <cofactor evidence="1">
        <name>Mg(2+)</name>
        <dbReference type="ChEBI" id="CHEBI:18420"/>
    </cofactor>
</comment>
<evidence type="ECO:0000313" key="6">
    <source>
        <dbReference type="EMBL" id="KAJ8789652.1"/>
    </source>
</evidence>
<dbReference type="CDD" id="cd07509">
    <property type="entry name" value="HAD_PPase"/>
    <property type="match status" value="1"/>
</dbReference>
<evidence type="ECO:0000256" key="3">
    <source>
        <dbReference type="ARBA" id="ARBA00022723"/>
    </source>
</evidence>
<reference evidence="6 7" key="1">
    <citation type="submission" date="2022-11" db="EMBL/GenBank/DDBJ databases">
        <title>Whole genome sequence of Eschrichtius robustus ER-17-0199.</title>
        <authorList>
            <person name="Bruniche-Olsen A."/>
            <person name="Black A.N."/>
            <person name="Fields C.J."/>
            <person name="Walden K."/>
            <person name="Dewoody J.A."/>
        </authorList>
    </citation>
    <scope>NUCLEOTIDE SEQUENCE [LARGE SCALE GENOMIC DNA]</scope>
    <source>
        <strain evidence="6">ER-17-0199</strain>
        <tissue evidence="6">Blubber</tissue>
    </source>
</reference>
<keyword evidence="4" id="KW-0460">Magnesium</keyword>
<dbReference type="NCBIfam" id="TIGR01458">
    <property type="entry name" value="HAD-SF-IIA-hyp3"/>
    <property type="match status" value="1"/>
</dbReference>
<organism evidence="6 7">
    <name type="scientific">Eschrichtius robustus</name>
    <name type="common">California gray whale</name>
    <name type="synonym">Eschrichtius gibbosus</name>
    <dbReference type="NCBI Taxonomy" id="9764"/>
    <lineage>
        <taxon>Eukaryota</taxon>
        <taxon>Metazoa</taxon>
        <taxon>Chordata</taxon>
        <taxon>Craniata</taxon>
        <taxon>Vertebrata</taxon>
        <taxon>Euteleostomi</taxon>
        <taxon>Mammalia</taxon>
        <taxon>Eutheria</taxon>
        <taxon>Laurasiatheria</taxon>
        <taxon>Artiodactyla</taxon>
        <taxon>Whippomorpha</taxon>
        <taxon>Cetacea</taxon>
        <taxon>Mysticeti</taxon>
        <taxon>Eschrichtiidae</taxon>
        <taxon>Eschrichtius</taxon>
    </lineage>
</organism>
<comment type="caution">
    <text evidence="6">The sequence shown here is derived from an EMBL/GenBank/DDBJ whole genome shotgun (WGS) entry which is preliminary data.</text>
</comment>
<accession>A0AB34HER6</accession>
<dbReference type="GO" id="GO:0046872">
    <property type="term" value="F:metal ion binding"/>
    <property type="evidence" value="ECO:0007669"/>
    <property type="project" value="UniProtKB-KW"/>
</dbReference>
<evidence type="ECO:0000256" key="1">
    <source>
        <dbReference type="ARBA" id="ARBA00001946"/>
    </source>
</evidence>
<dbReference type="PANTHER" id="PTHR19288">
    <property type="entry name" value="4-NITROPHENYLPHOSPHATASE-RELATED"/>
    <property type="match status" value="1"/>
</dbReference>
<gene>
    <name evidence="6" type="ORF">J1605_004889</name>
</gene>
<evidence type="ECO:0000256" key="5">
    <source>
        <dbReference type="ARBA" id="ARBA00039666"/>
    </source>
</evidence>
<proteinExistence type="inferred from homology"/>
<dbReference type="InterPro" id="IPR006355">
    <property type="entry name" value="LHPP/HDHD2"/>
</dbReference>
<dbReference type="EMBL" id="JAIQCJ010001416">
    <property type="protein sequence ID" value="KAJ8789652.1"/>
    <property type="molecule type" value="Genomic_DNA"/>
</dbReference>
<dbReference type="Pfam" id="PF13344">
    <property type="entry name" value="Hydrolase_6"/>
    <property type="match status" value="1"/>
</dbReference>
<dbReference type="Pfam" id="PF13242">
    <property type="entry name" value="Hydrolase_like"/>
    <property type="match status" value="1"/>
</dbReference>
<dbReference type="InterPro" id="IPR023214">
    <property type="entry name" value="HAD_sf"/>
</dbReference>
<keyword evidence="3" id="KW-0479">Metal-binding</keyword>
<dbReference type="AlphaFoldDB" id="A0AB34HER6"/>
<dbReference type="SUPFAM" id="SSF56784">
    <property type="entry name" value="HAD-like"/>
    <property type="match status" value="1"/>
</dbReference>